<dbReference type="PROSITE" id="PS00463">
    <property type="entry name" value="ZN2_CY6_FUNGAL_1"/>
    <property type="match status" value="1"/>
</dbReference>
<evidence type="ECO:0000256" key="2">
    <source>
        <dbReference type="SAM" id="MobiDB-lite"/>
    </source>
</evidence>
<evidence type="ECO:0000313" key="4">
    <source>
        <dbReference type="EMBL" id="KAK2024885.1"/>
    </source>
</evidence>
<dbReference type="SMART" id="SM00066">
    <property type="entry name" value="GAL4"/>
    <property type="match status" value="1"/>
</dbReference>
<keyword evidence="5" id="KW-1185">Reference proteome</keyword>
<name>A0AAD9M0F8_9PEZI</name>
<dbReference type="EMBL" id="MU842951">
    <property type="protein sequence ID" value="KAK2024885.1"/>
    <property type="molecule type" value="Genomic_DNA"/>
</dbReference>
<gene>
    <name evidence="4" type="ORF">LX32DRAFT_79376</name>
</gene>
<reference evidence="4" key="1">
    <citation type="submission" date="2021-06" db="EMBL/GenBank/DDBJ databases">
        <title>Comparative genomics, transcriptomics and evolutionary studies reveal genomic signatures of adaptation to plant cell wall in hemibiotrophic fungi.</title>
        <authorList>
            <consortium name="DOE Joint Genome Institute"/>
            <person name="Baroncelli R."/>
            <person name="Diaz J.F."/>
            <person name="Benocci T."/>
            <person name="Peng M."/>
            <person name="Battaglia E."/>
            <person name="Haridas S."/>
            <person name="Andreopoulos W."/>
            <person name="Labutti K."/>
            <person name="Pangilinan J."/>
            <person name="Floch G.L."/>
            <person name="Makela M.R."/>
            <person name="Henrissat B."/>
            <person name="Grigoriev I.V."/>
            <person name="Crouch J.A."/>
            <person name="De Vries R.P."/>
            <person name="Sukno S.A."/>
            <person name="Thon M.R."/>
        </authorList>
    </citation>
    <scope>NUCLEOTIDE SEQUENCE</scope>
    <source>
        <strain evidence="4">MAFF235873</strain>
    </source>
</reference>
<organism evidence="4 5">
    <name type="scientific">Colletotrichum zoysiae</name>
    <dbReference type="NCBI Taxonomy" id="1216348"/>
    <lineage>
        <taxon>Eukaryota</taxon>
        <taxon>Fungi</taxon>
        <taxon>Dikarya</taxon>
        <taxon>Ascomycota</taxon>
        <taxon>Pezizomycotina</taxon>
        <taxon>Sordariomycetes</taxon>
        <taxon>Hypocreomycetidae</taxon>
        <taxon>Glomerellales</taxon>
        <taxon>Glomerellaceae</taxon>
        <taxon>Colletotrichum</taxon>
        <taxon>Colletotrichum graminicola species complex</taxon>
    </lineage>
</organism>
<dbReference type="Pfam" id="PF00172">
    <property type="entry name" value="Zn_clus"/>
    <property type="match status" value="1"/>
</dbReference>
<proteinExistence type="predicted"/>
<sequence length="334" mass="36423">MDLYSTLMLNQKLKSSCDLCSASKVRCDSGKPACSRCSGLNQSCTYSPARRAGRPHRPRRESEQQHQHKQQKQHEQTQPNALRETSSYACQSIGNFTWSDLSIDDTVSSATRRPGTDFLDFMETCVPGLSINQTQDTNVSTGGDCVKTAASIIEQLDSAEKGPRRSAPCLSTTMTCQMLLTILVCPCSDQPAVALLVASGCLALLDKVYRRCEETMSSSNPVVSPASSCIVSTANGVCRNSYLEPNLFGWAAVSPPARTEFLGGLVDIEHEGIEDLAKIAKLILRYSERYNNERHNSSEGEDSNSAGHIVKPIIMLLRLKLQSATQQAAGRLVL</sequence>
<dbReference type="PRINTS" id="PR00755">
    <property type="entry name" value="AFLATOXINBRP"/>
</dbReference>
<dbReference type="Proteomes" id="UP001232148">
    <property type="component" value="Unassembled WGS sequence"/>
</dbReference>
<dbReference type="AlphaFoldDB" id="A0AAD9M0F8"/>
<dbReference type="PROSITE" id="PS50048">
    <property type="entry name" value="ZN2_CY6_FUNGAL_2"/>
    <property type="match status" value="1"/>
</dbReference>
<feature type="region of interest" description="Disordered" evidence="2">
    <location>
        <begin position="47"/>
        <end position="82"/>
    </location>
</feature>
<dbReference type="InterPro" id="IPR036864">
    <property type="entry name" value="Zn2-C6_fun-type_DNA-bd_sf"/>
</dbReference>
<feature type="domain" description="Zn(2)-C6 fungal-type" evidence="3">
    <location>
        <begin position="16"/>
        <end position="46"/>
    </location>
</feature>
<evidence type="ECO:0000259" key="3">
    <source>
        <dbReference type="PROSITE" id="PS50048"/>
    </source>
</evidence>
<keyword evidence="1" id="KW-0539">Nucleus</keyword>
<evidence type="ECO:0000256" key="1">
    <source>
        <dbReference type="ARBA" id="ARBA00023242"/>
    </source>
</evidence>
<evidence type="ECO:0000313" key="5">
    <source>
        <dbReference type="Proteomes" id="UP001232148"/>
    </source>
</evidence>
<protein>
    <recommendedName>
        <fullName evidence="3">Zn(2)-C6 fungal-type domain-containing protein</fullName>
    </recommendedName>
</protein>
<dbReference type="CDD" id="cd00067">
    <property type="entry name" value="GAL4"/>
    <property type="match status" value="1"/>
</dbReference>
<dbReference type="GO" id="GO:0008270">
    <property type="term" value="F:zinc ion binding"/>
    <property type="evidence" value="ECO:0007669"/>
    <property type="project" value="InterPro"/>
</dbReference>
<dbReference type="InterPro" id="IPR001138">
    <property type="entry name" value="Zn2Cys6_DnaBD"/>
</dbReference>
<accession>A0AAD9M0F8</accession>
<dbReference type="Gene3D" id="4.10.240.10">
    <property type="entry name" value="Zn(2)-C6 fungal-type DNA-binding domain"/>
    <property type="match status" value="1"/>
</dbReference>
<comment type="caution">
    <text evidence="4">The sequence shown here is derived from an EMBL/GenBank/DDBJ whole genome shotgun (WGS) entry which is preliminary data.</text>
</comment>
<dbReference type="SUPFAM" id="SSF57701">
    <property type="entry name" value="Zn2/Cys6 DNA-binding domain"/>
    <property type="match status" value="1"/>
</dbReference>
<dbReference type="GO" id="GO:0000981">
    <property type="term" value="F:DNA-binding transcription factor activity, RNA polymerase II-specific"/>
    <property type="evidence" value="ECO:0007669"/>
    <property type="project" value="InterPro"/>
</dbReference>